<dbReference type="AlphaFoldDB" id="E4Q8H4"/>
<organism evidence="1 2">
    <name type="scientific">Caldicellulosiruptor hydrothermalis (strain DSM 18901 / VKM B-2411 / 108)</name>
    <dbReference type="NCBI Taxonomy" id="632292"/>
    <lineage>
        <taxon>Bacteria</taxon>
        <taxon>Bacillati</taxon>
        <taxon>Bacillota</taxon>
        <taxon>Bacillota incertae sedis</taxon>
        <taxon>Caldicellulosiruptorales</taxon>
        <taxon>Caldicellulosiruptoraceae</taxon>
        <taxon>Caldicellulosiruptor</taxon>
    </lineage>
</organism>
<reference evidence="1 2" key="2">
    <citation type="journal article" date="2011" name="J. Bacteriol.">
        <title>Complete genome sequences for the anaerobic, extremely thermophilic plant biomass-degrading bacteria Caldicellulosiruptor hydrothermalis, Caldicellulosiruptor kristjanssonii, Caldicellulosiruptor kronotskyensis, Caldicellulosiruptor owensenis, and Caldicellulosiruptor lactoaceticus.</title>
        <authorList>
            <person name="Blumer-Schuette S.E."/>
            <person name="Ozdemir I."/>
            <person name="Mistry D."/>
            <person name="Lucas S."/>
            <person name="Lapidus A."/>
            <person name="Cheng J.F."/>
            <person name="Goodwin L.A."/>
            <person name="Pitluck S."/>
            <person name="Land M.L."/>
            <person name="Hauser L.J."/>
            <person name="Woyke T."/>
            <person name="Mikhailova N."/>
            <person name="Pati A."/>
            <person name="Kyrpides N.C."/>
            <person name="Ivanova N."/>
            <person name="Detter J.C."/>
            <person name="Walston-Davenport K."/>
            <person name="Han S."/>
            <person name="Adams M.W."/>
            <person name="Kelly R.M."/>
        </authorList>
    </citation>
    <scope>NUCLEOTIDE SEQUENCE [LARGE SCALE GENOMIC DNA]</scope>
    <source>
        <strain evidence="2">DSM 18901 / VKM B-2411 / 108</strain>
    </source>
</reference>
<dbReference type="HOGENOM" id="CLU_680916_0_0_9"/>
<dbReference type="KEGG" id="chd:Calhy_1096"/>
<evidence type="ECO:0000313" key="2">
    <source>
        <dbReference type="Proteomes" id="UP000006890"/>
    </source>
</evidence>
<name>E4Q8H4_CALH1</name>
<reference key="1">
    <citation type="submission" date="2010-09" db="EMBL/GenBank/DDBJ databases">
        <title>Complete sequence of Caldicellulosiruptor hydrothermalis 108.</title>
        <authorList>
            <consortium name="US DOE Joint Genome Institute"/>
            <person name="Lucas S."/>
            <person name="Copeland A."/>
            <person name="Lapidus A."/>
            <person name="Cheng J.-F."/>
            <person name="Bruce D."/>
            <person name="Goodwin L."/>
            <person name="Pitluck S."/>
            <person name="Davenport K."/>
            <person name="Detter J.C."/>
            <person name="Han C."/>
            <person name="Tapia R."/>
            <person name="Land M."/>
            <person name="Hauser L."/>
            <person name="Chang Y.-J."/>
            <person name="Jeffries C."/>
            <person name="Kyrpides N."/>
            <person name="Ivanova N."/>
            <person name="Mikhailova N."/>
            <person name="Blumer-Schuette S.E."/>
            <person name="Kelly R.M."/>
            <person name="Woyke T."/>
        </authorList>
    </citation>
    <scope>NUCLEOTIDE SEQUENCE</scope>
    <source>
        <strain>108</strain>
    </source>
</reference>
<dbReference type="STRING" id="632292.Calhy_1096"/>
<dbReference type="OrthoDB" id="1724139at2"/>
<protein>
    <recommendedName>
        <fullName evidence="3">Zorya protein ZorC EH domain-containing protein</fullName>
    </recommendedName>
</protein>
<dbReference type="RefSeq" id="WP_013403000.1">
    <property type="nucleotide sequence ID" value="NC_014652.1"/>
</dbReference>
<evidence type="ECO:0000313" key="1">
    <source>
        <dbReference type="EMBL" id="ADQ06819.1"/>
    </source>
</evidence>
<dbReference type="eggNOG" id="ENOG5033B8P">
    <property type="taxonomic scope" value="Bacteria"/>
</dbReference>
<accession>E4Q8H4</accession>
<evidence type="ECO:0008006" key="3">
    <source>
        <dbReference type="Google" id="ProtNLM"/>
    </source>
</evidence>
<keyword evidence="2" id="KW-1185">Reference proteome</keyword>
<sequence length="404" mass="48768">MKKINIPTLDFYPFKLSIARRNMEATIEKVLGEIENPAIFEFDKNFSSEVNNLIEALSKITSDYDLLEFSYKIKLRHVRLLLSYLSSNYDKIEHTARINIIKLTWLNPKISLFKQLWSTFQTLYSEPAIMYALKFYFKKFDHLNKLIGISEREFFFIKQWIDSGAEINKFVEFIIKENISLVSIKERFSIKDDKPLFIELCWNVAITAKSTHFFSDTNNIKYICDMLEKTNSIEKLAQFYNHYLTVLDIEHCDRQILEILVDRFGEPNKPKVNLFWNLLDENVKQKLLMWLNEQKLLLFFSDDNERFSFWKRFIKYMEYVYPDRQNYRVFMYFKNIVVIEFGNVGNAIYAYSKDYFKSAYEVYISLDKSNDFFKDKNTCLFRITHQTNWKYKTFLCLRYYENIE</sequence>
<gene>
    <name evidence="1" type="ordered locus">Calhy_1096</name>
</gene>
<dbReference type="EMBL" id="CP002219">
    <property type="protein sequence ID" value="ADQ06819.1"/>
    <property type="molecule type" value="Genomic_DNA"/>
</dbReference>
<proteinExistence type="predicted"/>
<dbReference type="Proteomes" id="UP000006890">
    <property type="component" value="Chromosome"/>
</dbReference>